<gene>
    <name evidence="4" type="ORF">SAMN05421721_10620</name>
</gene>
<dbReference type="Gene3D" id="3.10.580.10">
    <property type="entry name" value="CBS-domain"/>
    <property type="match status" value="1"/>
</dbReference>
<evidence type="ECO:0000259" key="3">
    <source>
        <dbReference type="PROSITE" id="PS51371"/>
    </source>
</evidence>
<dbReference type="SUPFAM" id="SSF54631">
    <property type="entry name" value="CBS-domain pair"/>
    <property type="match status" value="1"/>
</dbReference>
<accession>A0A1I4QZS2</accession>
<dbReference type="Pfam" id="PF00571">
    <property type="entry name" value="CBS"/>
    <property type="match status" value="2"/>
</dbReference>
<reference evidence="4 5" key="1">
    <citation type="submission" date="2016-10" db="EMBL/GenBank/DDBJ databases">
        <authorList>
            <person name="de Groot N.N."/>
        </authorList>
    </citation>
    <scope>NUCLEOTIDE SEQUENCE [LARGE SCALE GENOMIC DNA]</scope>
    <source>
        <strain evidence="4 5">DSM 4180</strain>
    </source>
</reference>
<dbReference type="InterPro" id="IPR051257">
    <property type="entry name" value="Diverse_CBS-Domain"/>
</dbReference>
<evidence type="ECO:0000256" key="1">
    <source>
        <dbReference type="ARBA" id="ARBA00023122"/>
    </source>
</evidence>
<keyword evidence="1 2" id="KW-0129">CBS domain</keyword>
<sequence length="491" mass="55440">MVQRQDRPNDRPEGIMHEEMPYFRPVGEICQRQVITCLPGENLVDVVKNMKAHNISSVVALDEGGRPAGILTDRDLRNKVIPSGRDPAAFRVEEVMSRPLVSIGETDVLYEALYRMSTRGIHRLVVTDAQGELKGILTDTDILRMQSHSPHQLVRDIERSNSVEDLRAMHTRIQDLILHLSGTTTPVAEMVRLIARLNDHILMRLIQLLVKRDFRDLPRGLAFVVMGSEGRMEQTLSTDQDNAILYADGLDDHQVDRIRAFSEALIAALVEIGVPPCPGGIMARNAAWRRSLSDWTHELDRWLTTPSPKNIPNASMFTDLRTLYGDASLERRLKAHIYRRLDENKLFVMRMAENMQRFAPPLGWRGRIKTGSGGEVDLKKAGIFALTDGIKALALEAHALDGDTHQRVQTLVKQGVLERDQAGDLLESFDFLVLMRLRGQVRAIQRGRKPGNSVRLSDLSQMEQGKLRIALEDVARFQRFVASHFNLGLLR</sequence>
<dbReference type="AlphaFoldDB" id="A0A1I4QZS2"/>
<evidence type="ECO:0000313" key="4">
    <source>
        <dbReference type="EMBL" id="SFM45335.1"/>
    </source>
</evidence>
<dbReference type="SMART" id="SM00116">
    <property type="entry name" value="CBS"/>
    <property type="match status" value="2"/>
</dbReference>
<dbReference type="GO" id="GO:0008773">
    <property type="term" value="F:[protein-PII] uridylyltransferase activity"/>
    <property type="evidence" value="ECO:0007669"/>
    <property type="project" value="InterPro"/>
</dbReference>
<evidence type="ECO:0000313" key="5">
    <source>
        <dbReference type="Proteomes" id="UP000199556"/>
    </source>
</evidence>
<organism evidence="4 5">
    <name type="scientific">Ectothiorhodospira mobilis</name>
    <dbReference type="NCBI Taxonomy" id="195064"/>
    <lineage>
        <taxon>Bacteria</taxon>
        <taxon>Pseudomonadati</taxon>
        <taxon>Pseudomonadota</taxon>
        <taxon>Gammaproteobacteria</taxon>
        <taxon>Chromatiales</taxon>
        <taxon>Ectothiorhodospiraceae</taxon>
        <taxon>Ectothiorhodospira</taxon>
    </lineage>
</organism>
<name>A0A1I4QZS2_ECTMO</name>
<dbReference type="InterPro" id="IPR046342">
    <property type="entry name" value="CBS_dom_sf"/>
</dbReference>
<dbReference type="PANTHER" id="PTHR43080:SF2">
    <property type="entry name" value="CBS DOMAIN-CONTAINING PROTEIN"/>
    <property type="match status" value="1"/>
</dbReference>
<dbReference type="STRING" id="195064.SAMN05421721_10620"/>
<dbReference type="PROSITE" id="PS51371">
    <property type="entry name" value="CBS"/>
    <property type="match status" value="2"/>
</dbReference>
<dbReference type="InterPro" id="IPR005105">
    <property type="entry name" value="GlnD_Uridyltrans_N"/>
</dbReference>
<dbReference type="Proteomes" id="UP000199556">
    <property type="component" value="Unassembled WGS sequence"/>
</dbReference>
<dbReference type="InterPro" id="IPR000644">
    <property type="entry name" value="CBS_dom"/>
</dbReference>
<keyword evidence="5" id="KW-1185">Reference proteome</keyword>
<proteinExistence type="predicted"/>
<dbReference type="CDD" id="cd05401">
    <property type="entry name" value="NT_GlnE_GlnD_like"/>
    <property type="match status" value="1"/>
</dbReference>
<dbReference type="InterPro" id="IPR018821">
    <property type="entry name" value="DUF294_put_nucleoTrafse_sb-bd"/>
</dbReference>
<evidence type="ECO:0000256" key="2">
    <source>
        <dbReference type="PROSITE-ProRule" id="PRU00703"/>
    </source>
</evidence>
<dbReference type="Pfam" id="PF03445">
    <property type="entry name" value="DUF294"/>
    <property type="match status" value="1"/>
</dbReference>
<feature type="domain" description="CBS" evidence="3">
    <location>
        <begin position="96"/>
        <end position="153"/>
    </location>
</feature>
<dbReference type="Pfam" id="PF10335">
    <property type="entry name" value="DUF294_C"/>
    <property type="match status" value="1"/>
</dbReference>
<protein>
    <submittedName>
        <fullName evidence="4">CBS domain-containing protein</fullName>
    </submittedName>
</protein>
<feature type="domain" description="CBS" evidence="3">
    <location>
        <begin position="30"/>
        <end position="87"/>
    </location>
</feature>
<dbReference type="PANTHER" id="PTHR43080">
    <property type="entry name" value="CBS DOMAIN-CONTAINING PROTEIN CBSX3, MITOCHONDRIAL"/>
    <property type="match status" value="1"/>
</dbReference>
<dbReference type="CDD" id="cd17775">
    <property type="entry name" value="CBS_pair_bact_arch"/>
    <property type="match status" value="1"/>
</dbReference>
<dbReference type="EMBL" id="FOUO01000006">
    <property type="protein sequence ID" value="SFM45335.1"/>
    <property type="molecule type" value="Genomic_DNA"/>
</dbReference>